<reference evidence="4 5" key="1">
    <citation type="submission" date="2017-06" db="EMBL/GenBank/DDBJ databases">
        <authorList>
            <person name="Kim H.J."/>
            <person name="Triplett B.A."/>
        </authorList>
    </citation>
    <scope>NUCLEOTIDE SEQUENCE [LARGE SCALE GENOMIC DNA]</scope>
    <source>
        <strain evidence="4 5">U15</strain>
    </source>
</reference>
<dbReference type="SMART" id="SM00448">
    <property type="entry name" value="REC"/>
    <property type="match status" value="1"/>
</dbReference>
<evidence type="ECO:0000313" key="4">
    <source>
        <dbReference type="EMBL" id="SNS79372.1"/>
    </source>
</evidence>
<feature type="modified residue" description="4-aspartylphosphate" evidence="2">
    <location>
        <position position="68"/>
    </location>
</feature>
<dbReference type="PROSITE" id="PS50110">
    <property type="entry name" value="RESPONSE_REGULATORY"/>
    <property type="match status" value="1"/>
</dbReference>
<evidence type="ECO:0000313" key="5">
    <source>
        <dbReference type="Proteomes" id="UP000198284"/>
    </source>
</evidence>
<keyword evidence="1 2" id="KW-0597">Phosphoprotein</keyword>
<gene>
    <name evidence="4" type="ORF">SAMN06265795_106205</name>
</gene>
<evidence type="ECO:0000256" key="2">
    <source>
        <dbReference type="PROSITE-ProRule" id="PRU00169"/>
    </source>
</evidence>
<dbReference type="RefSeq" id="WP_176442429.1">
    <property type="nucleotide sequence ID" value="NZ_FZOT01000006.1"/>
</dbReference>
<dbReference type="PANTHER" id="PTHR44591">
    <property type="entry name" value="STRESS RESPONSE REGULATOR PROTEIN 1"/>
    <property type="match status" value="1"/>
</dbReference>
<evidence type="ECO:0000256" key="1">
    <source>
        <dbReference type="ARBA" id="ARBA00022553"/>
    </source>
</evidence>
<dbReference type="AlphaFoldDB" id="A0A239HDL2"/>
<dbReference type="Pfam" id="PF00072">
    <property type="entry name" value="Response_reg"/>
    <property type="match status" value="1"/>
</dbReference>
<dbReference type="PANTHER" id="PTHR44591:SF3">
    <property type="entry name" value="RESPONSE REGULATORY DOMAIN-CONTAINING PROTEIN"/>
    <property type="match status" value="1"/>
</dbReference>
<name>A0A239HDL2_9BURK</name>
<dbReference type="InterPro" id="IPR011006">
    <property type="entry name" value="CheY-like_superfamily"/>
</dbReference>
<dbReference type="EMBL" id="FZOT01000006">
    <property type="protein sequence ID" value="SNS79372.1"/>
    <property type="molecule type" value="Genomic_DNA"/>
</dbReference>
<dbReference type="GO" id="GO:0000160">
    <property type="term" value="P:phosphorelay signal transduction system"/>
    <property type="evidence" value="ECO:0007669"/>
    <property type="project" value="InterPro"/>
</dbReference>
<proteinExistence type="predicted"/>
<dbReference type="Gene3D" id="3.40.50.2300">
    <property type="match status" value="1"/>
</dbReference>
<sequence length="139" mass="15702">MNNTTNNNKDVVLPEFKMRVLVIEDNQDLARLFCDLLEVMGCETEVAFNVRAGLQSTLKNSPDIIFCDLRLPGEKNGFDFARELRANADYADLPLIAVTGYGDVEAQQRALEAGFNRVFAKPIKFAEIQDVLKQYQKRA</sequence>
<accession>A0A239HDL2</accession>
<dbReference type="Proteomes" id="UP000198284">
    <property type="component" value="Unassembled WGS sequence"/>
</dbReference>
<protein>
    <submittedName>
        <fullName evidence="4">Response regulator receiver domain-containing protein</fullName>
    </submittedName>
</protein>
<dbReference type="SUPFAM" id="SSF52172">
    <property type="entry name" value="CheY-like"/>
    <property type="match status" value="1"/>
</dbReference>
<evidence type="ECO:0000259" key="3">
    <source>
        <dbReference type="PROSITE" id="PS50110"/>
    </source>
</evidence>
<dbReference type="InterPro" id="IPR001789">
    <property type="entry name" value="Sig_transdc_resp-reg_receiver"/>
</dbReference>
<dbReference type="InterPro" id="IPR050595">
    <property type="entry name" value="Bact_response_regulator"/>
</dbReference>
<keyword evidence="5" id="KW-1185">Reference proteome</keyword>
<feature type="domain" description="Response regulatory" evidence="3">
    <location>
        <begin position="19"/>
        <end position="136"/>
    </location>
</feature>
<organism evidence="4 5">
    <name type="scientific">Noviherbaspirillum humi</name>
    <dbReference type="NCBI Taxonomy" id="1688639"/>
    <lineage>
        <taxon>Bacteria</taxon>
        <taxon>Pseudomonadati</taxon>
        <taxon>Pseudomonadota</taxon>
        <taxon>Betaproteobacteria</taxon>
        <taxon>Burkholderiales</taxon>
        <taxon>Oxalobacteraceae</taxon>
        <taxon>Noviherbaspirillum</taxon>
    </lineage>
</organism>